<evidence type="ECO:0000313" key="2">
    <source>
        <dbReference type="EMBL" id="WNG49644.1"/>
    </source>
</evidence>
<organism evidence="2 3">
    <name type="scientific">Archangium minus</name>
    <dbReference type="NCBI Taxonomy" id="83450"/>
    <lineage>
        <taxon>Bacteria</taxon>
        <taxon>Pseudomonadati</taxon>
        <taxon>Myxococcota</taxon>
        <taxon>Myxococcia</taxon>
        <taxon>Myxococcales</taxon>
        <taxon>Cystobacterineae</taxon>
        <taxon>Archangiaceae</taxon>
        <taxon>Archangium</taxon>
    </lineage>
</organism>
<protein>
    <submittedName>
        <fullName evidence="2">Xan family putative trans-acting RiPP leader peptide</fullName>
    </submittedName>
</protein>
<evidence type="ECO:0000256" key="1">
    <source>
        <dbReference type="SAM" id="MobiDB-lite"/>
    </source>
</evidence>
<dbReference type="Proteomes" id="UP001611383">
    <property type="component" value="Chromosome"/>
</dbReference>
<feature type="compositionally biased region" description="Polar residues" evidence="1">
    <location>
        <begin position="1"/>
        <end position="24"/>
    </location>
</feature>
<dbReference type="EMBL" id="CP043494">
    <property type="protein sequence ID" value="WNG49644.1"/>
    <property type="molecule type" value="Genomic_DNA"/>
</dbReference>
<dbReference type="NCBIfam" id="NF033737">
    <property type="entry name" value="Amm_Lyn_leader"/>
    <property type="match status" value="1"/>
</dbReference>
<dbReference type="RefSeq" id="WP_395807779.1">
    <property type="nucleotide sequence ID" value="NZ_CP043494.1"/>
</dbReference>
<keyword evidence="3" id="KW-1185">Reference proteome</keyword>
<evidence type="ECO:0000313" key="3">
    <source>
        <dbReference type="Proteomes" id="UP001611383"/>
    </source>
</evidence>
<sequence>MASQENPLPSTESAVTAPAQTSAAEPSVTPVAMAAPEKLDELEEINFLLEEIESKIAPLALA</sequence>
<gene>
    <name evidence="2" type="ORF">F0U60_40145</name>
</gene>
<feature type="region of interest" description="Disordered" evidence="1">
    <location>
        <begin position="1"/>
        <end position="35"/>
    </location>
</feature>
<reference evidence="2 3" key="1">
    <citation type="submission" date="2019-08" db="EMBL/GenBank/DDBJ databases">
        <title>Archangium and Cystobacter genomes.</title>
        <authorList>
            <person name="Chen I.-C.K."/>
            <person name="Wielgoss S."/>
        </authorList>
    </citation>
    <scope>NUCLEOTIDE SEQUENCE [LARGE SCALE GENOMIC DNA]</scope>
    <source>
        <strain evidence="2 3">Cbm 6</strain>
    </source>
</reference>
<name>A0ABY9X2M5_9BACT</name>
<accession>A0ABY9X2M5</accession>
<proteinExistence type="predicted"/>